<evidence type="ECO:0000256" key="4">
    <source>
        <dbReference type="ARBA" id="ARBA00022801"/>
    </source>
</evidence>
<comment type="similarity">
    <text evidence="2">In the N-terminal section; belongs to the PMEI family.</text>
</comment>
<dbReference type="EC" id="3.1.1.11" evidence="7"/>
<dbReference type="PANTHER" id="PTHR31707">
    <property type="entry name" value="PECTINESTERASE"/>
    <property type="match status" value="1"/>
</dbReference>
<feature type="signal peptide" evidence="7">
    <location>
        <begin position="1"/>
        <end position="24"/>
    </location>
</feature>
<dbReference type="InterPro" id="IPR006501">
    <property type="entry name" value="Pectinesterase_inhib_dom"/>
</dbReference>
<evidence type="ECO:0000256" key="7">
    <source>
        <dbReference type="RuleBase" id="RU000589"/>
    </source>
</evidence>
<dbReference type="AlphaFoldDB" id="A0A6A3CZY8"/>
<feature type="active site" evidence="6">
    <location>
        <position position="296"/>
    </location>
</feature>
<evidence type="ECO:0000313" key="9">
    <source>
        <dbReference type="EMBL" id="KAE8732669.1"/>
    </source>
</evidence>
<dbReference type="InterPro" id="IPR000070">
    <property type="entry name" value="Pectinesterase_cat"/>
</dbReference>
<dbReference type="NCBIfam" id="TIGR01614">
    <property type="entry name" value="PME_inhib"/>
    <property type="match status" value="1"/>
</dbReference>
<name>A0A6A3CZY8_HIBSY</name>
<evidence type="ECO:0000313" key="10">
    <source>
        <dbReference type="Proteomes" id="UP000436088"/>
    </source>
</evidence>
<dbReference type="SUPFAM" id="SSF101148">
    <property type="entry name" value="Plant invertase/pectin methylesterase inhibitor"/>
    <property type="match status" value="1"/>
</dbReference>
<dbReference type="Pfam" id="PF04043">
    <property type="entry name" value="PMEI"/>
    <property type="match status" value="1"/>
</dbReference>
<keyword evidence="5 7" id="KW-0063">Aspartyl esterase</keyword>
<dbReference type="GO" id="GO:0042545">
    <property type="term" value="P:cell wall modification"/>
    <property type="evidence" value="ECO:0007669"/>
    <property type="project" value="UniProtKB-UniRule"/>
</dbReference>
<comment type="caution">
    <text evidence="9">The sequence shown here is derived from an EMBL/GenBank/DDBJ whole genome shotgun (WGS) entry which is preliminary data.</text>
</comment>
<comment type="catalytic activity">
    <reaction evidence="7">
        <text>[(1-&gt;4)-alpha-D-galacturonosyl methyl ester](n) + n H2O = [(1-&gt;4)-alpha-D-galacturonosyl](n) + n methanol + n H(+)</text>
        <dbReference type="Rhea" id="RHEA:22380"/>
        <dbReference type="Rhea" id="RHEA-COMP:14570"/>
        <dbReference type="Rhea" id="RHEA-COMP:14573"/>
        <dbReference type="ChEBI" id="CHEBI:15377"/>
        <dbReference type="ChEBI" id="CHEBI:15378"/>
        <dbReference type="ChEBI" id="CHEBI:17790"/>
        <dbReference type="ChEBI" id="CHEBI:140522"/>
        <dbReference type="ChEBI" id="CHEBI:140523"/>
        <dbReference type="EC" id="3.1.1.11"/>
    </reaction>
</comment>
<evidence type="ECO:0000256" key="1">
    <source>
        <dbReference type="ARBA" id="ARBA00005184"/>
    </source>
</evidence>
<dbReference type="UniPathway" id="UPA00545">
    <property type="reaction ID" value="UER00823"/>
</dbReference>
<dbReference type="GO" id="GO:0004857">
    <property type="term" value="F:enzyme inhibitor activity"/>
    <property type="evidence" value="ECO:0007669"/>
    <property type="project" value="InterPro"/>
</dbReference>
<accession>A0A6A3CZY8</accession>
<keyword evidence="7" id="KW-0732">Signal</keyword>
<gene>
    <name evidence="9" type="ORF">F3Y22_tig00001818pilonHSYRG00168</name>
</gene>
<organism evidence="9 10">
    <name type="scientific">Hibiscus syriacus</name>
    <name type="common">Rose of Sharon</name>
    <dbReference type="NCBI Taxonomy" id="106335"/>
    <lineage>
        <taxon>Eukaryota</taxon>
        <taxon>Viridiplantae</taxon>
        <taxon>Streptophyta</taxon>
        <taxon>Embryophyta</taxon>
        <taxon>Tracheophyta</taxon>
        <taxon>Spermatophyta</taxon>
        <taxon>Magnoliopsida</taxon>
        <taxon>eudicotyledons</taxon>
        <taxon>Gunneridae</taxon>
        <taxon>Pentapetalae</taxon>
        <taxon>rosids</taxon>
        <taxon>malvids</taxon>
        <taxon>Malvales</taxon>
        <taxon>Malvaceae</taxon>
        <taxon>Malvoideae</taxon>
        <taxon>Hibiscus</taxon>
    </lineage>
</organism>
<feature type="domain" description="Pectinesterase inhibitor" evidence="8">
    <location>
        <begin position="48"/>
        <end position="200"/>
    </location>
</feature>
<dbReference type="Gene3D" id="1.20.140.40">
    <property type="entry name" value="Invertase/pectin methylesterase inhibitor family protein"/>
    <property type="match status" value="1"/>
</dbReference>
<dbReference type="InterPro" id="IPR011050">
    <property type="entry name" value="Pectin_lyase_fold/virulence"/>
</dbReference>
<dbReference type="EMBL" id="VEPZ02000141">
    <property type="protein sequence ID" value="KAE8732669.1"/>
    <property type="molecule type" value="Genomic_DNA"/>
</dbReference>
<keyword evidence="10" id="KW-1185">Reference proteome</keyword>
<feature type="chain" id="PRO_5025705853" description="Pectinesterase" evidence="7">
    <location>
        <begin position="25"/>
        <end position="455"/>
    </location>
</feature>
<dbReference type="GO" id="GO:0030599">
    <property type="term" value="F:pectinesterase activity"/>
    <property type="evidence" value="ECO:0007669"/>
    <property type="project" value="UniProtKB-UniRule"/>
</dbReference>
<evidence type="ECO:0000259" key="8">
    <source>
        <dbReference type="SMART" id="SM00856"/>
    </source>
</evidence>
<dbReference type="Proteomes" id="UP000436088">
    <property type="component" value="Unassembled WGS sequence"/>
</dbReference>
<dbReference type="SMART" id="SM00856">
    <property type="entry name" value="PMEI"/>
    <property type="match status" value="1"/>
</dbReference>
<dbReference type="Gene3D" id="2.160.20.10">
    <property type="entry name" value="Single-stranded right-handed beta-helix, Pectin lyase-like"/>
    <property type="match status" value="1"/>
</dbReference>
<reference evidence="9" key="1">
    <citation type="submission" date="2019-09" db="EMBL/GenBank/DDBJ databases">
        <title>Draft genome information of white flower Hibiscus syriacus.</title>
        <authorList>
            <person name="Kim Y.-M."/>
        </authorList>
    </citation>
    <scope>NUCLEOTIDE SEQUENCE [LARGE SCALE GENOMIC DNA]</scope>
    <source>
        <strain evidence="9">YM2019G1</strain>
    </source>
</reference>
<protein>
    <recommendedName>
        <fullName evidence="7">Pectinesterase</fullName>
        <ecNumber evidence="7">3.1.1.11</ecNumber>
    </recommendedName>
</protein>
<dbReference type="CDD" id="cd15798">
    <property type="entry name" value="PMEI-like_3"/>
    <property type="match status" value="1"/>
</dbReference>
<evidence type="ECO:0000256" key="3">
    <source>
        <dbReference type="ARBA" id="ARBA00007786"/>
    </source>
</evidence>
<keyword evidence="4 7" id="KW-0378">Hydrolase</keyword>
<evidence type="ECO:0000256" key="2">
    <source>
        <dbReference type="ARBA" id="ARBA00006027"/>
    </source>
</evidence>
<dbReference type="GO" id="GO:0045490">
    <property type="term" value="P:pectin catabolic process"/>
    <property type="evidence" value="ECO:0007669"/>
    <property type="project" value="UniProtKB-UniRule"/>
</dbReference>
<evidence type="ECO:0000256" key="6">
    <source>
        <dbReference type="PROSITE-ProRule" id="PRU10040"/>
    </source>
</evidence>
<dbReference type="PROSITE" id="PS00503">
    <property type="entry name" value="PECTINESTERASE_2"/>
    <property type="match status" value="1"/>
</dbReference>
<dbReference type="InterPro" id="IPR033131">
    <property type="entry name" value="Pectinesterase_Asp_AS"/>
</dbReference>
<comment type="similarity">
    <text evidence="3">In the C-terminal section; belongs to the pectinesterase family.</text>
</comment>
<dbReference type="InterPro" id="IPR012334">
    <property type="entry name" value="Pectin_lyas_fold"/>
</dbReference>
<proteinExistence type="inferred from homology"/>
<dbReference type="InterPro" id="IPR035513">
    <property type="entry name" value="Invertase/methylesterase_inhib"/>
</dbReference>
<comment type="pathway">
    <text evidence="1 7">Glycan metabolism; pectin degradation; 2-dehydro-3-deoxy-D-gluconate from pectin: step 1/5.</text>
</comment>
<dbReference type="SUPFAM" id="SSF51126">
    <property type="entry name" value="Pectin lyase-like"/>
    <property type="match status" value="1"/>
</dbReference>
<evidence type="ECO:0000256" key="5">
    <source>
        <dbReference type="ARBA" id="ARBA00023085"/>
    </source>
</evidence>
<sequence>MSQKTRSIAIISVSSCLFVAVVVGVGGKKETELDEETTNGNKNAMVSSSKKAVQLICEPTEFKDTCEEQLSEEAGNRTDVRDLVRAAFKATMKHVNQAVENSTYLRELEEDEGTKSAFDACKILLHDTVRELEKSFDVVEDVDVINVHKLLGYLKIWLSATIAYQQACLDGLRDSSNAAAAVVYSEMRIDSRFSAILIGLRFEKGMGTGIAVVHYYKMRIDFRIGYGKDKNPDHGKYQLRSGWKSHHLLHRNIRCGCKQLHCQKHSFRELSRADEKASGGVERQFYGDSTISGTIDFIFGDASVIFQNCTFLVRKPQKGKQNVITAQKRNDSKEPTGIVIHGGQIIPAPEFSPVKKQFPVYLDRSWGTLSTTIIMETYIDDMVHPDGWTDMASALGTKNCKYLEFKNSWPGAATSKRVKLPGVKMMTEGNAAQYLPPKFFDAGDVWIKRSGVPCT</sequence>
<dbReference type="Pfam" id="PF01095">
    <property type="entry name" value="Pectinesterase"/>
    <property type="match status" value="1"/>
</dbReference>